<dbReference type="Proteomes" id="UP000440820">
    <property type="component" value="Chromosome"/>
</dbReference>
<dbReference type="Proteomes" id="UP000225320">
    <property type="component" value="Unassembled WGS sequence"/>
</dbReference>
<dbReference type="GO" id="GO:0005829">
    <property type="term" value="C:cytosol"/>
    <property type="evidence" value="ECO:0007669"/>
    <property type="project" value="TreeGrafter"/>
</dbReference>
<evidence type="ECO:0000256" key="4">
    <source>
        <dbReference type="ARBA" id="ARBA00012086"/>
    </source>
</evidence>
<evidence type="ECO:0000256" key="7">
    <source>
        <dbReference type="ARBA" id="ARBA00022915"/>
    </source>
</evidence>
<evidence type="ECO:0000256" key="10">
    <source>
        <dbReference type="ARBA" id="ARBA00023270"/>
    </source>
</evidence>
<gene>
    <name evidence="17" type="primary">dapA</name>
    <name evidence="17" type="ORF">CN585_15755</name>
    <name evidence="16" type="ORF">CN596_03430</name>
    <name evidence="19" type="ORF">COF62_16630</name>
    <name evidence="18" type="ORF">CON73_00150</name>
    <name evidence="20" type="ORF">GPA05_13875</name>
</gene>
<keyword evidence="6" id="KW-0028">Amino-acid biosynthesis</keyword>
<keyword evidence="5" id="KW-0963">Cytoplasm</keyword>
<dbReference type="NCBIfam" id="TIGR00674">
    <property type="entry name" value="dapA"/>
    <property type="match status" value="1"/>
</dbReference>
<evidence type="ECO:0000256" key="14">
    <source>
        <dbReference type="PIRSR" id="PIRSR001365-1"/>
    </source>
</evidence>
<accession>A0A1V6LEX1</accession>
<evidence type="ECO:0000313" key="24">
    <source>
        <dbReference type="Proteomes" id="UP000225320"/>
    </source>
</evidence>
<comment type="pathway">
    <text evidence="2">Amino-acid biosynthesis; L-lysine biosynthesis via DAP pathway; (S)-tetrahydrodipicolinate from L-aspartate: step 3/4.</text>
</comment>
<evidence type="ECO:0000256" key="13">
    <source>
        <dbReference type="PIRNR" id="PIRNR001365"/>
    </source>
</evidence>
<evidence type="ECO:0000256" key="5">
    <source>
        <dbReference type="ARBA" id="ARBA00022490"/>
    </source>
</evidence>
<dbReference type="EMBL" id="CP047044">
    <property type="protein sequence ID" value="QHA18056.1"/>
    <property type="molecule type" value="Genomic_DNA"/>
</dbReference>
<comment type="function">
    <text evidence="1">Catalyzes the condensation of (S)-aspartate-beta-semialdehyde [(S)-ASA] and pyruvate to 4-hydroxy-tetrahydrodipicolinate (HTPA).</text>
</comment>
<evidence type="ECO:0000313" key="19">
    <source>
        <dbReference type="EMBL" id="PHE11059.1"/>
    </source>
</evidence>
<reference evidence="21 23" key="2">
    <citation type="submission" date="2017-09" db="EMBL/GenBank/DDBJ databases">
        <title>Large-scale bioinformatics analysis of Bacillus genomes uncovers conserved roles of natural products in bacterial physiology.</title>
        <authorList>
            <consortium name="Agbiome Team Llc"/>
            <person name="Bleich R.M."/>
            <person name="Grubbs K.J."/>
            <person name="Santa Maria K.C."/>
            <person name="Allen S.E."/>
            <person name="Farag S."/>
            <person name="Shank E.A."/>
            <person name="Bowers A."/>
        </authorList>
    </citation>
    <scope>NUCLEOTIDE SEQUENCE [LARGE SCALE GENOMIC DNA]</scope>
    <source>
        <strain evidence="17 21">AFS021349</strain>
        <strain evidence="19 23">AFS042148</strain>
        <strain evidence="18 24">AFS094862</strain>
    </source>
</reference>
<evidence type="ECO:0000256" key="6">
    <source>
        <dbReference type="ARBA" id="ARBA00022605"/>
    </source>
</evidence>
<organism evidence="17 21">
    <name type="scientific">Bacillus toyonensis</name>
    <dbReference type="NCBI Taxonomy" id="155322"/>
    <lineage>
        <taxon>Bacteria</taxon>
        <taxon>Bacillati</taxon>
        <taxon>Bacillota</taxon>
        <taxon>Bacilli</taxon>
        <taxon>Bacillales</taxon>
        <taxon>Bacillaceae</taxon>
        <taxon>Bacillus</taxon>
        <taxon>Bacillus cereus group</taxon>
    </lineage>
</organism>
<evidence type="ECO:0000313" key="20">
    <source>
        <dbReference type="EMBL" id="QHA18056.1"/>
    </source>
</evidence>
<dbReference type="EMBL" id="NUSY01000024">
    <property type="protein sequence ID" value="PHE11059.1"/>
    <property type="molecule type" value="Genomic_DNA"/>
</dbReference>
<reference evidence="20 25" key="3">
    <citation type="submission" date="2019-12" db="EMBL/GenBank/DDBJ databases">
        <title>Bacillus toyonensis BV-17 genome.</title>
        <authorList>
            <person name="Chen J."/>
        </authorList>
    </citation>
    <scope>NUCLEOTIDE SEQUENCE [LARGE SCALE GENOMIC DNA]</scope>
    <source>
        <strain evidence="20 25">BV-17</strain>
    </source>
</reference>
<evidence type="ECO:0000256" key="3">
    <source>
        <dbReference type="ARBA" id="ARBA00007592"/>
    </source>
</evidence>
<evidence type="ECO:0000256" key="2">
    <source>
        <dbReference type="ARBA" id="ARBA00005120"/>
    </source>
</evidence>
<dbReference type="Pfam" id="PF00701">
    <property type="entry name" value="DHDPS"/>
    <property type="match status" value="1"/>
</dbReference>
<dbReference type="AlphaFoldDB" id="A0A1V6LEX1"/>
<comment type="similarity">
    <text evidence="3 13">Belongs to the DapA family.</text>
</comment>
<dbReference type="InterPro" id="IPR013785">
    <property type="entry name" value="Aldolase_TIM"/>
</dbReference>
<evidence type="ECO:0000313" key="16">
    <source>
        <dbReference type="EMBL" id="PEN57937.1"/>
    </source>
</evidence>
<proteinExistence type="inferred from homology"/>
<accession>A0A1D3PIN4</accession>
<dbReference type="SUPFAM" id="SSF51569">
    <property type="entry name" value="Aldolase"/>
    <property type="match status" value="1"/>
</dbReference>
<dbReference type="InterPro" id="IPR002220">
    <property type="entry name" value="DapA-like"/>
</dbReference>
<keyword evidence="9 13" id="KW-0456">Lyase</keyword>
<evidence type="ECO:0000313" key="17">
    <source>
        <dbReference type="EMBL" id="PEQ05447.1"/>
    </source>
</evidence>
<feature type="binding site" evidence="15">
    <location>
        <position position="47"/>
    </location>
    <ligand>
        <name>pyruvate</name>
        <dbReference type="ChEBI" id="CHEBI:15361"/>
    </ligand>
</feature>
<evidence type="ECO:0000256" key="15">
    <source>
        <dbReference type="PIRSR" id="PIRSR001365-2"/>
    </source>
</evidence>
<keyword evidence="8" id="KW-0457">Lysine biosynthesis</keyword>
<feature type="binding site" evidence="15">
    <location>
        <position position="206"/>
    </location>
    <ligand>
        <name>pyruvate</name>
        <dbReference type="ChEBI" id="CHEBI:15361"/>
    </ligand>
</feature>
<evidence type="ECO:0000313" key="21">
    <source>
        <dbReference type="Proteomes" id="UP000220841"/>
    </source>
</evidence>
<dbReference type="Proteomes" id="UP000224044">
    <property type="component" value="Unassembled WGS sequence"/>
</dbReference>
<comment type="catalytic activity">
    <reaction evidence="11">
        <text>L-aspartate 4-semialdehyde + pyruvate = (2S,4S)-4-hydroxy-2,3,4,5-tetrahydrodipicolinate + H2O + H(+)</text>
        <dbReference type="Rhea" id="RHEA:34171"/>
        <dbReference type="ChEBI" id="CHEBI:15361"/>
        <dbReference type="ChEBI" id="CHEBI:15377"/>
        <dbReference type="ChEBI" id="CHEBI:15378"/>
        <dbReference type="ChEBI" id="CHEBI:67139"/>
        <dbReference type="ChEBI" id="CHEBI:537519"/>
        <dbReference type="EC" id="4.3.3.7"/>
    </reaction>
</comment>
<feature type="active site" description="Schiff-base intermediate with substrate" evidence="14">
    <location>
        <position position="164"/>
    </location>
</feature>
<dbReference type="RefSeq" id="WP_001169442.1">
    <property type="nucleotide sequence ID" value="NZ_CP036014.1"/>
</dbReference>
<protein>
    <recommendedName>
        <fullName evidence="4 12">4-hydroxy-tetrahydrodipicolinate synthase</fullName>
        <ecNumber evidence="4 12">4.3.3.7</ecNumber>
    </recommendedName>
</protein>
<dbReference type="PROSITE" id="PS00665">
    <property type="entry name" value="DHDPS_1"/>
    <property type="match status" value="1"/>
</dbReference>
<sequence>MQKIKGAFPVLITPMDEFQEIDWKGVKQNVNYFIEQKVAGIIINGSTGEFVSLSKEERFNMVETVLKEVDGRIPVIVGTAAETTKETIEYTKHAEAHGADCALIINSYYCKPKEEEIYFHFKEISHAVNIPIMLYNNPFTSGVDMSTELMLRIGKECENVTHIKESSGDIRKARDLVRQGEGAFQVFCGSEDLVMESYLVGASGWVSVAGNIVPGLVTKMYEHFQNGELEKAWEINDAILPLCEFLEGSGKYVQIVKRSMELHGQVGGPSRYPRLGLTEVEDQKLQTILSEIAAHAAV</sequence>
<dbReference type="EC" id="4.3.3.7" evidence="4 12"/>
<feature type="active site" description="Proton donor/acceptor" evidence="14">
    <location>
        <position position="135"/>
    </location>
</feature>
<evidence type="ECO:0000313" key="18">
    <source>
        <dbReference type="EMBL" id="PGG94836.1"/>
    </source>
</evidence>
<dbReference type="EMBL" id="NUAJ01000004">
    <property type="protein sequence ID" value="PEN57937.1"/>
    <property type="molecule type" value="Genomic_DNA"/>
</dbReference>
<dbReference type="GO" id="GO:0008840">
    <property type="term" value="F:4-hydroxy-tetrahydrodipicolinate synthase activity"/>
    <property type="evidence" value="ECO:0007669"/>
    <property type="project" value="UniProtKB-UniRule"/>
</dbReference>
<dbReference type="PRINTS" id="PR00146">
    <property type="entry name" value="DHPICSNTHASE"/>
</dbReference>
<dbReference type="UniPathway" id="UPA00034">
    <property type="reaction ID" value="UER00017"/>
</dbReference>
<dbReference type="GO" id="GO:0019877">
    <property type="term" value="P:diaminopimelate biosynthetic process"/>
    <property type="evidence" value="ECO:0007669"/>
    <property type="project" value="UniProtKB-KW"/>
</dbReference>
<dbReference type="PANTHER" id="PTHR12128:SF66">
    <property type="entry name" value="4-HYDROXY-2-OXOGLUTARATE ALDOLASE, MITOCHONDRIAL"/>
    <property type="match status" value="1"/>
</dbReference>
<dbReference type="CDD" id="cd00408">
    <property type="entry name" value="DHDPS-like"/>
    <property type="match status" value="1"/>
</dbReference>
<evidence type="ECO:0000313" key="22">
    <source>
        <dbReference type="Proteomes" id="UP000220934"/>
    </source>
</evidence>
<dbReference type="Gene3D" id="3.20.20.70">
    <property type="entry name" value="Aldolase class I"/>
    <property type="match status" value="1"/>
</dbReference>
<dbReference type="GO" id="GO:0009089">
    <property type="term" value="P:lysine biosynthetic process via diaminopimelate"/>
    <property type="evidence" value="ECO:0007669"/>
    <property type="project" value="UniProtKB-UniRule"/>
</dbReference>
<reference evidence="16 22" key="1">
    <citation type="submission" date="2017-09" db="EMBL/GenBank/DDBJ databases">
        <title>Large-scale bioinformatics analysis of Bacillus genomes uncovers conserved roles of natural products in bacterial physiology.</title>
        <authorList>
            <consortium name="Agbiome Team Llc"/>
            <person name="Bleich R.M."/>
            <person name="Kirk G.J."/>
            <person name="Santa Maria K.C."/>
            <person name="Allen S.E."/>
            <person name="Farag S."/>
            <person name="Shank E.A."/>
            <person name="Bowers A."/>
        </authorList>
    </citation>
    <scope>NUCLEOTIDE SEQUENCE [LARGE SCALE GENOMIC DNA]</scope>
    <source>
        <strain evidence="16 22">AFS027958</strain>
    </source>
</reference>
<dbReference type="Proteomes" id="UP000220934">
    <property type="component" value="Unassembled WGS sequence"/>
</dbReference>
<dbReference type="EMBL" id="NVOI01000002">
    <property type="protein sequence ID" value="PGG94836.1"/>
    <property type="molecule type" value="Genomic_DNA"/>
</dbReference>
<dbReference type="EMBL" id="NUBY01000066">
    <property type="protein sequence ID" value="PEQ05447.1"/>
    <property type="molecule type" value="Genomic_DNA"/>
</dbReference>
<evidence type="ECO:0000256" key="12">
    <source>
        <dbReference type="NCBIfam" id="TIGR00674"/>
    </source>
</evidence>
<keyword evidence="25" id="KW-1185">Reference proteome</keyword>
<name>A0A1V6LEX1_9BACI</name>
<evidence type="ECO:0000256" key="9">
    <source>
        <dbReference type="ARBA" id="ARBA00023239"/>
    </source>
</evidence>
<evidence type="ECO:0000313" key="23">
    <source>
        <dbReference type="Proteomes" id="UP000224044"/>
    </source>
</evidence>
<evidence type="ECO:0000256" key="1">
    <source>
        <dbReference type="ARBA" id="ARBA00003294"/>
    </source>
</evidence>
<evidence type="ECO:0000256" key="8">
    <source>
        <dbReference type="ARBA" id="ARBA00023154"/>
    </source>
</evidence>
<dbReference type="InterPro" id="IPR020624">
    <property type="entry name" value="Schiff_base-form_aldolases_CS"/>
</dbReference>
<dbReference type="PIRSF" id="PIRSF001365">
    <property type="entry name" value="DHDPS"/>
    <property type="match status" value="1"/>
</dbReference>
<dbReference type="PANTHER" id="PTHR12128">
    <property type="entry name" value="DIHYDRODIPICOLINATE SYNTHASE"/>
    <property type="match status" value="1"/>
</dbReference>
<evidence type="ECO:0000256" key="11">
    <source>
        <dbReference type="ARBA" id="ARBA00047836"/>
    </source>
</evidence>
<dbReference type="SMART" id="SM01130">
    <property type="entry name" value="DHDPS"/>
    <property type="match status" value="1"/>
</dbReference>
<keyword evidence="7" id="KW-0220">Diaminopimelate biosynthesis</keyword>
<keyword evidence="10" id="KW-0704">Schiff base</keyword>
<evidence type="ECO:0000313" key="25">
    <source>
        <dbReference type="Proteomes" id="UP000440820"/>
    </source>
</evidence>
<dbReference type="InterPro" id="IPR005263">
    <property type="entry name" value="DapA"/>
</dbReference>
<dbReference type="Proteomes" id="UP000220841">
    <property type="component" value="Unassembled WGS sequence"/>
</dbReference>